<organism evidence="1 2">
    <name type="scientific">Oceanococcus atlanticus</name>
    <dbReference type="NCBI Taxonomy" id="1317117"/>
    <lineage>
        <taxon>Bacteria</taxon>
        <taxon>Pseudomonadati</taxon>
        <taxon>Pseudomonadota</taxon>
        <taxon>Gammaproteobacteria</taxon>
        <taxon>Chromatiales</taxon>
        <taxon>Oceanococcaceae</taxon>
        <taxon>Oceanococcus</taxon>
    </lineage>
</organism>
<dbReference type="STRING" id="1317117.ATO7_11013"/>
<reference evidence="1 2" key="1">
    <citation type="submission" date="2013-04" db="EMBL/GenBank/DDBJ databases">
        <title>Oceanococcus atlanticus 22II-S10r2 Genome Sequencing.</title>
        <authorList>
            <person name="Lai Q."/>
            <person name="Li G."/>
            <person name="Shao Z."/>
        </authorList>
    </citation>
    <scope>NUCLEOTIDE SEQUENCE [LARGE SCALE GENOMIC DNA]</scope>
    <source>
        <strain evidence="1 2">22II-S10r2</strain>
    </source>
</reference>
<comment type="caution">
    <text evidence="1">The sequence shown here is derived from an EMBL/GenBank/DDBJ whole genome shotgun (WGS) entry which is preliminary data.</text>
</comment>
<proteinExistence type="predicted"/>
<dbReference type="Pfam" id="PF19742">
    <property type="entry name" value="DUF6231"/>
    <property type="match status" value="1"/>
</dbReference>
<dbReference type="RefSeq" id="WP_083561862.1">
    <property type="nucleotide sequence ID" value="NZ_AQQV01000003.1"/>
</dbReference>
<sequence>MTDSSAKQSAGEVLARIVDTAAPQRLLSCGTTANEVGQRWLACNPALQLALFEPPQAQDAIAAMAGADLALVSDTLDQLDQAEGSRLLGLLRNYGTQRIAVLVASDGRWQLNELVALGFRRHVELSDGLTLYSYKLDSYNHKRNWNNPRNWANPEMWDKARW</sequence>
<accession>A0A1Y1SB37</accession>
<dbReference type="EMBL" id="AQQV01000003">
    <property type="protein sequence ID" value="ORE85818.1"/>
    <property type="molecule type" value="Genomic_DNA"/>
</dbReference>
<dbReference type="Proteomes" id="UP000192342">
    <property type="component" value="Unassembled WGS sequence"/>
</dbReference>
<name>A0A1Y1SB37_9GAMM</name>
<keyword evidence="2" id="KW-1185">Reference proteome</keyword>
<dbReference type="OrthoDB" id="5609094at2"/>
<evidence type="ECO:0000313" key="1">
    <source>
        <dbReference type="EMBL" id="ORE85818.1"/>
    </source>
</evidence>
<dbReference type="InterPro" id="IPR046199">
    <property type="entry name" value="DUF6231"/>
</dbReference>
<protein>
    <submittedName>
        <fullName evidence="1">Uncharacterized protein</fullName>
    </submittedName>
</protein>
<evidence type="ECO:0000313" key="2">
    <source>
        <dbReference type="Proteomes" id="UP000192342"/>
    </source>
</evidence>
<dbReference type="AlphaFoldDB" id="A0A1Y1SB37"/>
<gene>
    <name evidence="1" type="ORF">ATO7_11013</name>
</gene>